<dbReference type="AlphaFoldDB" id="A0A383DK25"/>
<accession>A0A383DK25</accession>
<sequence>VSVGVRKTANGFAIKEEWSLVKTFRYL</sequence>
<proteinExistence type="predicted"/>
<name>A0A383DK25_9ZZZZ</name>
<reference evidence="1" key="1">
    <citation type="submission" date="2018-05" db="EMBL/GenBank/DDBJ databases">
        <authorList>
            <person name="Lanie J.A."/>
            <person name="Ng W.-L."/>
            <person name="Kazmierczak K.M."/>
            <person name="Andrzejewski T.M."/>
            <person name="Davidsen T.M."/>
            <person name="Wayne K.J."/>
            <person name="Tettelin H."/>
            <person name="Glass J.I."/>
            <person name="Rusch D."/>
            <person name="Podicherti R."/>
            <person name="Tsui H.-C.T."/>
            <person name="Winkler M.E."/>
        </authorList>
    </citation>
    <scope>NUCLEOTIDE SEQUENCE</scope>
</reference>
<organism evidence="1">
    <name type="scientific">marine metagenome</name>
    <dbReference type="NCBI Taxonomy" id="408172"/>
    <lineage>
        <taxon>unclassified sequences</taxon>
        <taxon>metagenomes</taxon>
        <taxon>ecological metagenomes</taxon>
    </lineage>
</organism>
<protein>
    <submittedName>
        <fullName evidence="1">Uncharacterized protein</fullName>
    </submittedName>
</protein>
<feature type="non-terminal residue" evidence="1">
    <location>
        <position position="1"/>
    </location>
</feature>
<evidence type="ECO:0000313" key="1">
    <source>
        <dbReference type="EMBL" id="SVE44198.1"/>
    </source>
</evidence>
<gene>
    <name evidence="1" type="ORF">METZ01_LOCUS497052</name>
</gene>
<dbReference type="EMBL" id="UINC01217554">
    <property type="protein sequence ID" value="SVE44198.1"/>
    <property type="molecule type" value="Genomic_DNA"/>
</dbReference>